<protein>
    <submittedName>
        <fullName evidence="1">Acetyltransferase</fullName>
    </submittedName>
</protein>
<accession>A0ACC6NZ89</accession>
<evidence type="ECO:0000313" key="1">
    <source>
        <dbReference type="EMBL" id="MEJ7137267.1"/>
    </source>
</evidence>
<gene>
    <name evidence="1" type="ORF">RV045_02335</name>
</gene>
<sequence length="215" mass="23026">MKQIAVFGASGCGRGVMPLVRAQWSKVLDPYELVFVDDHPPASRLNGHAVLTYAAWLQRPASSRHMCLAIANSRVREALVQRCAAAGVQFFEVRASNVVQMDEVYVGEGAILCPFVTLTSNIRIGRQFHANLYSYVEHDCVIGDYVTFAPGVKCNGNIHIEDHAYIGTGAIIKQGKPGEPLVIGRGAVVGMGAVVTKSVPAGATLVGNPARPLTR</sequence>
<comment type="caution">
    <text evidence="1">The sequence shown here is derived from an EMBL/GenBank/DDBJ whole genome shotgun (WGS) entry which is preliminary data.</text>
</comment>
<evidence type="ECO:0000313" key="2">
    <source>
        <dbReference type="Proteomes" id="UP001364695"/>
    </source>
</evidence>
<keyword evidence="2" id="KW-1185">Reference proteome</keyword>
<name>A0ACC6NZ89_9BURK</name>
<dbReference type="EMBL" id="JAWDIE010000003">
    <property type="protein sequence ID" value="MEJ7137267.1"/>
    <property type="molecule type" value="Genomic_DNA"/>
</dbReference>
<reference evidence="1" key="1">
    <citation type="submission" date="2023-10" db="EMBL/GenBank/DDBJ databases">
        <title>Amphibacter perezi, gen. nov., sp. nov. a novel taxa of the family Comamonadaceae, class Betaproteobacteria isolated from the skin microbiota of Pelophylax perezi from different populations.</title>
        <authorList>
            <person name="Costa S."/>
            <person name="Proenca D.N."/>
            <person name="Lopes I."/>
            <person name="Morais P.V."/>
        </authorList>
    </citation>
    <scope>NUCLEOTIDE SEQUENCE</scope>
    <source>
        <strain evidence="1">SL12-8</strain>
    </source>
</reference>
<dbReference type="Proteomes" id="UP001364695">
    <property type="component" value="Unassembled WGS sequence"/>
</dbReference>
<organism evidence="1 2">
    <name type="scientific">Amphibiibacter pelophylacis</name>
    <dbReference type="NCBI Taxonomy" id="1799477"/>
    <lineage>
        <taxon>Bacteria</taxon>
        <taxon>Pseudomonadati</taxon>
        <taxon>Pseudomonadota</taxon>
        <taxon>Betaproteobacteria</taxon>
        <taxon>Burkholderiales</taxon>
        <taxon>Sphaerotilaceae</taxon>
        <taxon>Amphibiibacter</taxon>
    </lineage>
</organism>
<proteinExistence type="predicted"/>